<sequence>MGCIKSKNAFSGSHAIQDERIGIGNDGGTGEKCSLMAAELAGKGPSHSMVLDYAQRLSQDILDQAMKQWAVTESKYSDIPFIESDVP</sequence>
<dbReference type="PANTHER" id="PTHR36471:SF1">
    <property type="entry name" value="SMALL MEMBRANE A-KINASE ANCHOR PROTEIN"/>
    <property type="match status" value="1"/>
</dbReference>
<dbReference type="AlphaFoldDB" id="A0A7K4M364"/>
<organism evidence="9 10">
    <name type="scientific">Crypturellus undulatus</name>
    <dbReference type="NCBI Taxonomy" id="48396"/>
    <lineage>
        <taxon>Eukaryota</taxon>
        <taxon>Metazoa</taxon>
        <taxon>Chordata</taxon>
        <taxon>Craniata</taxon>
        <taxon>Vertebrata</taxon>
        <taxon>Euteleostomi</taxon>
        <taxon>Archelosauria</taxon>
        <taxon>Archosauria</taxon>
        <taxon>Dinosauria</taxon>
        <taxon>Saurischia</taxon>
        <taxon>Theropoda</taxon>
        <taxon>Coelurosauria</taxon>
        <taxon>Aves</taxon>
        <taxon>Palaeognathae</taxon>
        <taxon>Tinamiformes</taxon>
        <taxon>Tinamidae</taxon>
        <taxon>Crypturellus</taxon>
    </lineage>
</organism>
<evidence type="ECO:0000256" key="6">
    <source>
        <dbReference type="ARBA" id="ARBA00023136"/>
    </source>
</evidence>
<dbReference type="Proteomes" id="UP000534426">
    <property type="component" value="Unassembled WGS sequence"/>
</dbReference>
<dbReference type="GO" id="GO:0005886">
    <property type="term" value="C:plasma membrane"/>
    <property type="evidence" value="ECO:0007669"/>
    <property type="project" value="UniProtKB-SubCell"/>
</dbReference>
<comment type="subcellular location">
    <subcellularLocation>
        <location evidence="1">Cell membrane</location>
    </subcellularLocation>
</comment>
<dbReference type="Pfam" id="PF15127">
    <property type="entry name" value="SmAKAP"/>
    <property type="match status" value="1"/>
</dbReference>
<reference evidence="9 10" key="1">
    <citation type="submission" date="2019-09" db="EMBL/GenBank/DDBJ databases">
        <title>Bird 10,000 Genomes (B10K) Project - Family phase.</title>
        <authorList>
            <person name="Zhang G."/>
        </authorList>
    </citation>
    <scope>NUCLEOTIDE SEQUENCE [LARGE SCALE GENOMIC DNA]</scope>
    <source>
        <strain evidence="9">B10K-MSB-37135</strain>
        <tissue evidence="9">Heart</tissue>
    </source>
</reference>
<dbReference type="InterPro" id="IPR027969">
    <property type="entry name" value="Small_membr_AKAP"/>
</dbReference>
<comment type="similarity">
    <text evidence="2">Belongs to the small membrane AKAP family.</text>
</comment>
<accession>A0A7K4M364</accession>
<evidence type="ECO:0000256" key="5">
    <source>
        <dbReference type="ARBA" id="ARBA00022707"/>
    </source>
</evidence>
<evidence type="ECO:0000256" key="1">
    <source>
        <dbReference type="ARBA" id="ARBA00004236"/>
    </source>
</evidence>
<gene>
    <name evidence="9" type="primary">Smaka</name>
    <name evidence="9" type="ORF">CRYUND_R15389</name>
</gene>
<dbReference type="EMBL" id="VWPW01032552">
    <property type="protein sequence ID" value="NWJ11386.1"/>
    <property type="molecule type" value="Genomic_DNA"/>
</dbReference>
<protein>
    <recommendedName>
        <fullName evidence="3">Small membrane A-kinase anchor protein</fullName>
    </recommendedName>
</protein>
<evidence type="ECO:0000313" key="10">
    <source>
        <dbReference type="Proteomes" id="UP000534426"/>
    </source>
</evidence>
<evidence type="ECO:0000256" key="4">
    <source>
        <dbReference type="ARBA" id="ARBA00022475"/>
    </source>
</evidence>
<evidence type="ECO:0000256" key="7">
    <source>
        <dbReference type="ARBA" id="ARBA00023139"/>
    </source>
</evidence>
<keyword evidence="4" id="KW-1003">Cell membrane</keyword>
<evidence type="ECO:0000256" key="3">
    <source>
        <dbReference type="ARBA" id="ARBA00016882"/>
    </source>
</evidence>
<proteinExistence type="inferred from homology"/>
<evidence type="ECO:0000256" key="2">
    <source>
        <dbReference type="ARBA" id="ARBA00007307"/>
    </source>
</evidence>
<comment type="caution">
    <text evidence="9">The sequence shown here is derived from an EMBL/GenBank/DDBJ whole genome shotgun (WGS) entry which is preliminary data.</text>
</comment>
<keyword evidence="10" id="KW-1185">Reference proteome</keyword>
<dbReference type="PANTHER" id="PTHR36471">
    <property type="entry name" value="SMALL MEMBRANE A-KINASE ANCHOR PROTEIN"/>
    <property type="match status" value="1"/>
</dbReference>
<keyword evidence="7" id="KW-0564">Palmitate</keyword>
<evidence type="ECO:0000313" key="9">
    <source>
        <dbReference type="EMBL" id="NWJ11386.1"/>
    </source>
</evidence>
<feature type="non-terminal residue" evidence="9">
    <location>
        <position position="87"/>
    </location>
</feature>
<name>A0A7K4M364_9AVES</name>
<evidence type="ECO:0000256" key="8">
    <source>
        <dbReference type="ARBA" id="ARBA00023288"/>
    </source>
</evidence>
<dbReference type="GO" id="GO:0034237">
    <property type="term" value="F:protein kinase A regulatory subunit binding"/>
    <property type="evidence" value="ECO:0007669"/>
    <property type="project" value="InterPro"/>
</dbReference>
<keyword evidence="6" id="KW-0472">Membrane</keyword>
<feature type="non-terminal residue" evidence="9">
    <location>
        <position position="1"/>
    </location>
</feature>
<keyword evidence="8" id="KW-0449">Lipoprotein</keyword>
<keyword evidence="5" id="KW-0519">Myristate</keyword>